<dbReference type="CDD" id="cd00063">
    <property type="entry name" value="FN3"/>
    <property type="match status" value="1"/>
</dbReference>
<keyword evidence="17" id="KW-0675">Receptor</keyword>
<dbReference type="GeneTree" id="ENSGT00940000158231"/>
<evidence type="ECO:0000256" key="15">
    <source>
        <dbReference type="ARBA" id="ARBA00023139"/>
    </source>
</evidence>
<evidence type="ECO:0000256" key="19">
    <source>
        <dbReference type="ARBA" id="ARBA00023288"/>
    </source>
</evidence>
<evidence type="ECO:0000256" key="1">
    <source>
        <dbReference type="ARBA" id="ARBA00002201"/>
    </source>
</evidence>
<keyword evidence="8" id="KW-0356">Hemostasis</keyword>
<dbReference type="InParanoid" id="F6V1X5"/>
<dbReference type="FunCoup" id="F6V1X5">
    <property type="interactions" value="343"/>
</dbReference>
<dbReference type="PROSITE" id="PS50853">
    <property type="entry name" value="FN3"/>
    <property type="match status" value="1"/>
</dbReference>
<dbReference type="GO" id="GO:0051607">
    <property type="term" value="P:defense response to virus"/>
    <property type="evidence" value="ECO:0007669"/>
    <property type="project" value="UniProtKB-KW"/>
</dbReference>
<keyword evidence="11 27" id="KW-1133">Transmembrane helix</keyword>
<keyword evidence="7 27" id="KW-0812">Transmembrane</keyword>
<comment type="subcellular location">
    <subcellularLocation>
        <location evidence="2">Membrane</location>
        <topology evidence="2">Single-pass type I membrane protein</topology>
    </subcellularLocation>
</comment>
<keyword evidence="10" id="KW-0677">Repeat</keyword>
<dbReference type="GO" id="GO:1901857">
    <property type="term" value="P:positive regulation of cellular respiration"/>
    <property type="evidence" value="ECO:0007669"/>
    <property type="project" value="Ensembl"/>
</dbReference>
<dbReference type="GO" id="GO:0004920">
    <property type="term" value="F:interleukin-10 receptor activity"/>
    <property type="evidence" value="ECO:0000318"/>
    <property type="project" value="GO_Central"/>
</dbReference>
<evidence type="ECO:0000256" key="6">
    <source>
        <dbReference type="ARBA" id="ARBA00018722"/>
    </source>
</evidence>
<evidence type="ECO:0000256" key="28">
    <source>
        <dbReference type="SAM" id="SignalP"/>
    </source>
</evidence>
<dbReference type="GO" id="GO:0005886">
    <property type="term" value="C:plasma membrane"/>
    <property type="evidence" value="ECO:0000318"/>
    <property type="project" value="GO_Central"/>
</dbReference>
<evidence type="ECO:0000256" key="26">
    <source>
        <dbReference type="ARBA" id="ARBA00083353"/>
    </source>
</evidence>
<dbReference type="CTD" id="3588"/>
<evidence type="ECO:0000256" key="25">
    <source>
        <dbReference type="ARBA" id="ARBA00077626"/>
    </source>
</evidence>
<evidence type="ECO:0000256" key="17">
    <source>
        <dbReference type="ARBA" id="ARBA00023170"/>
    </source>
</evidence>
<comment type="similarity">
    <text evidence="4">Belongs to the tissue factor family.</text>
</comment>
<evidence type="ECO:0000256" key="13">
    <source>
        <dbReference type="ARBA" id="ARBA00023118"/>
    </source>
</evidence>
<evidence type="ECO:0000256" key="2">
    <source>
        <dbReference type="ARBA" id="ARBA00004479"/>
    </source>
</evidence>
<feature type="domain" description="Fibronectin type-III" evidence="29">
    <location>
        <begin position="113"/>
        <end position="216"/>
    </location>
</feature>
<dbReference type="STRING" id="13616.ENSMODP00000026344"/>
<dbReference type="Proteomes" id="UP000002280">
    <property type="component" value="Chromosome 4"/>
</dbReference>
<dbReference type="InterPro" id="IPR001187">
    <property type="entry name" value="Tissue_factor"/>
</dbReference>
<keyword evidence="18" id="KW-0325">Glycoprotein</keyword>
<feature type="signal peptide" evidence="28">
    <location>
        <begin position="1"/>
        <end position="20"/>
    </location>
</feature>
<dbReference type="GeneID" id="100026691"/>
<feature type="chain" id="PRO_5003343528" description="Interleukin-10 receptor subunit beta" evidence="28">
    <location>
        <begin position="21"/>
        <end position="330"/>
    </location>
</feature>
<evidence type="ECO:0000256" key="8">
    <source>
        <dbReference type="ARBA" id="ARBA00022696"/>
    </source>
</evidence>
<protein>
    <recommendedName>
        <fullName evidence="23">Interleukin-10 receptor subunit beta</fullName>
    </recommendedName>
    <alternativeName>
        <fullName evidence="20">Coagulation factor III</fullName>
    </alternativeName>
    <alternativeName>
        <fullName evidence="26">Cytokine receptor class-II member 4</fullName>
    </alternativeName>
    <alternativeName>
        <fullName evidence="24">Cytokine receptor family 2 member 4</fullName>
    </alternativeName>
    <alternativeName>
        <fullName evidence="25">Interleukin-10 receptor subunit 2</fullName>
    </alternativeName>
    <alternativeName>
        <fullName evidence="6">Tissue factor</fullName>
    </alternativeName>
</protein>
<keyword evidence="12" id="KW-0094">Blood coagulation</keyword>
<dbReference type="GO" id="GO:0015026">
    <property type="term" value="F:coreceptor activity"/>
    <property type="evidence" value="ECO:0007669"/>
    <property type="project" value="Ensembl"/>
</dbReference>
<dbReference type="PANTHER" id="PTHR20859">
    <property type="entry name" value="INTERFERON/INTERLEUKIN RECEPTOR"/>
    <property type="match status" value="1"/>
</dbReference>
<keyword evidence="31" id="KW-1185">Reference proteome</keyword>
<comment type="function">
    <text evidence="21">Shared cell surface receptor required for the activation of five class 2 cytokines: IL10, IL22, IL26, IL28, and IFNL1. The IFNLR1/IL10RB dimer is a receptor for the cytokine ligands IFNL2 and IFNL3 and mediates their antiviral activity. The ligand/receptor complex stimulate the activation of the JAK/STAT signaling pathway leading to the expression of IFN-stimulated genes (ISG), which contribute to the antiviral state.</text>
</comment>
<reference evidence="30" key="2">
    <citation type="submission" date="2025-08" db="UniProtKB">
        <authorList>
            <consortium name="Ensembl"/>
        </authorList>
    </citation>
    <scope>IDENTIFICATION</scope>
</reference>
<name>F6V1X5_MONDO</name>
<keyword evidence="15" id="KW-0564">Palmitate</keyword>
<dbReference type="SUPFAM" id="SSF49265">
    <property type="entry name" value="Fibronectin type III"/>
    <property type="match status" value="2"/>
</dbReference>
<dbReference type="PANTHER" id="PTHR20859:SF50">
    <property type="entry name" value="INTERLEUKIN-10 RECEPTOR SUBUNIT BETA"/>
    <property type="match status" value="1"/>
</dbReference>
<dbReference type="FunFam" id="2.60.40.10:FF:001363">
    <property type="entry name" value="Interleukin 10 receptor subunit beta"/>
    <property type="match status" value="1"/>
</dbReference>
<reference evidence="30 31" key="1">
    <citation type="journal article" date="2007" name="Nature">
        <title>Genome of the marsupial Monodelphis domestica reveals innovation in non-coding sequences.</title>
        <authorList>
            <person name="Mikkelsen T.S."/>
            <person name="Wakefield M.J."/>
            <person name="Aken B."/>
            <person name="Amemiya C.T."/>
            <person name="Chang J.L."/>
            <person name="Duke S."/>
            <person name="Garber M."/>
            <person name="Gentles A.J."/>
            <person name="Goodstadt L."/>
            <person name="Heger A."/>
            <person name="Jurka J."/>
            <person name="Kamal M."/>
            <person name="Mauceli E."/>
            <person name="Searle S.M."/>
            <person name="Sharpe T."/>
            <person name="Baker M.L."/>
            <person name="Batzer M.A."/>
            <person name="Benos P.V."/>
            <person name="Belov K."/>
            <person name="Clamp M."/>
            <person name="Cook A."/>
            <person name="Cuff J."/>
            <person name="Das R."/>
            <person name="Davidow L."/>
            <person name="Deakin J.E."/>
            <person name="Fazzari M.J."/>
            <person name="Glass J.L."/>
            <person name="Grabherr M."/>
            <person name="Greally J.M."/>
            <person name="Gu W."/>
            <person name="Hore T.A."/>
            <person name="Huttley G.A."/>
            <person name="Kleber M."/>
            <person name="Jirtle R.L."/>
            <person name="Koina E."/>
            <person name="Lee J.T."/>
            <person name="Mahony S."/>
            <person name="Marra M.A."/>
            <person name="Miller R.D."/>
            <person name="Nicholls R.D."/>
            <person name="Oda M."/>
            <person name="Papenfuss A.T."/>
            <person name="Parra Z.E."/>
            <person name="Pollock D.D."/>
            <person name="Ray D.A."/>
            <person name="Schein J.E."/>
            <person name="Speed T.P."/>
            <person name="Thompson K."/>
            <person name="VandeBerg J.L."/>
            <person name="Wade C.M."/>
            <person name="Walker J.A."/>
            <person name="Waters P.D."/>
            <person name="Webber C."/>
            <person name="Weidman J.R."/>
            <person name="Xie X."/>
            <person name="Zody M.C."/>
            <person name="Baldwin J."/>
            <person name="Abdouelleil A."/>
            <person name="Abdulkadir J."/>
            <person name="Abebe A."/>
            <person name="Abera B."/>
            <person name="Abreu J."/>
            <person name="Acer S.C."/>
            <person name="Aftuck L."/>
            <person name="Alexander A."/>
            <person name="An P."/>
            <person name="Anderson E."/>
            <person name="Anderson S."/>
            <person name="Arachi H."/>
            <person name="Azer M."/>
            <person name="Bachantsang P."/>
            <person name="Barry A."/>
            <person name="Bayul T."/>
            <person name="Berlin A."/>
            <person name="Bessette D."/>
            <person name="Bloom T."/>
            <person name="Bloom T."/>
            <person name="Boguslavskiy L."/>
            <person name="Bonnet C."/>
            <person name="Boukhgalter B."/>
            <person name="Bourzgui I."/>
            <person name="Brown A."/>
            <person name="Cahill P."/>
            <person name="Channer S."/>
            <person name="Cheshatsang Y."/>
            <person name="Chuda L."/>
            <person name="Citroen M."/>
            <person name="Collymore A."/>
            <person name="Cooke P."/>
            <person name="Costello M."/>
            <person name="D'Aco K."/>
            <person name="Daza R."/>
            <person name="De Haan G."/>
            <person name="DeGray S."/>
            <person name="DeMaso C."/>
            <person name="Dhargay N."/>
            <person name="Dooley K."/>
            <person name="Dooley E."/>
            <person name="Doricent M."/>
            <person name="Dorje P."/>
            <person name="Dorjee K."/>
            <person name="Dupes A."/>
            <person name="Elong R."/>
            <person name="Falk J."/>
            <person name="Farina A."/>
            <person name="Faro S."/>
            <person name="Ferguson D."/>
            <person name="Fisher S."/>
            <person name="Foley C.D."/>
            <person name="Franke A."/>
            <person name="Friedrich D."/>
            <person name="Gadbois L."/>
            <person name="Gearin G."/>
            <person name="Gearin C.R."/>
            <person name="Giannoukos G."/>
            <person name="Goode T."/>
            <person name="Graham J."/>
            <person name="Grandbois E."/>
            <person name="Grewal S."/>
            <person name="Gyaltsen K."/>
            <person name="Hafez N."/>
            <person name="Hagos B."/>
            <person name="Hall J."/>
            <person name="Henson C."/>
            <person name="Hollinger A."/>
            <person name="Honan T."/>
            <person name="Huard M.D."/>
            <person name="Hughes L."/>
            <person name="Hurhula B."/>
            <person name="Husby M.E."/>
            <person name="Kamat A."/>
            <person name="Kanga B."/>
            <person name="Kashin S."/>
            <person name="Khazanovich D."/>
            <person name="Kisner P."/>
            <person name="Lance K."/>
            <person name="Lara M."/>
            <person name="Lee W."/>
            <person name="Lennon N."/>
            <person name="Letendre F."/>
            <person name="LeVine R."/>
            <person name="Lipovsky A."/>
            <person name="Liu X."/>
            <person name="Liu J."/>
            <person name="Liu S."/>
            <person name="Lokyitsang T."/>
            <person name="Lokyitsang Y."/>
            <person name="Lubonja R."/>
            <person name="Lui A."/>
            <person name="MacDonald P."/>
            <person name="Magnisalis V."/>
            <person name="Maru K."/>
            <person name="Matthews C."/>
            <person name="McCusker W."/>
            <person name="McDonough S."/>
            <person name="Mehta T."/>
            <person name="Meldrim J."/>
            <person name="Meneus L."/>
            <person name="Mihai O."/>
            <person name="Mihalev A."/>
            <person name="Mihova T."/>
            <person name="Mittelman R."/>
            <person name="Mlenga V."/>
            <person name="Montmayeur A."/>
            <person name="Mulrain L."/>
            <person name="Navidi A."/>
            <person name="Naylor J."/>
            <person name="Negash T."/>
            <person name="Nguyen T."/>
            <person name="Nguyen N."/>
            <person name="Nicol R."/>
            <person name="Norbu C."/>
            <person name="Norbu N."/>
            <person name="Novod N."/>
            <person name="O'Neill B."/>
            <person name="Osman S."/>
            <person name="Markiewicz E."/>
            <person name="Oyono O.L."/>
            <person name="Patti C."/>
            <person name="Phunkhang P."/>
            <person name="Pierre F."/>
            <person name="Priest M."/>
            <person name="Raghuraman S."/>
            <person name="Rege F."/>
            <person name="Reyes R."/>
            <person name="Rise C."/>
            <person name="Rogov P."/>
            <person name="Ross K."/>
            <person name="Ryan E."/>
            <person name="Settipalli S."/>
            <person name="Shea T."/>
            <person name="Sherpa N."/>
            <person name="Shi L."/>
            <person name="Shih D."/>
            <person name="Sparrow T."/>
            <person name="Spaulding J."/>
            <person name="Stalker J."/>
            <person name="Stange-Thomann N."/>
            <person name="Stavropoulos S."/>
            <person name="Stone C."/>
            <person name="Strader C."/>
            <person name="Tesfaye S."/>
            <person name="Thomson T."/>
            <person name="Thoulutsang Y."/>
            <person name="Thoulutsang D."/>
            <person name="Topham K."/>
            <person name="Topping I."/>
            <person name="Tsamla T."/>
            <person name="Vassiliev H."/>
            <person name="Vo A."/>
            <person name="Wangchuk T."/>
            <person name="Wangdi T."/>
            <person name="Weiand M."/>
            <person name="Wilkinson J."/>
            <person name="Wilson A."/>
            <person name="Yadav S."/>
            <person name="Young G."/>
            <person name="Yu Q."/>
            <person name="Zembek L."/>
            <person name="Zhong D."/>
            <person name="Zimmer A."/>
            <person name="Zwirko Z."/>
            <person name="Jaffe D.B."/>
            <person name="Alvarez P."/>
            <person name="Brockman W."/>
            <person name="Butler J."/>
            <person name="Chin C."/>
            <person name="Gnerre S."/>
            <person name="MacCallum I."/>
            <person name="Graves J.A."/>
            <person name="Ponting C.P."/>
            <person name="Breen M."/>
            <person name="Samollow P.B."/>
            <person name="Lander E.S."/>
            <person name="Lindblad-Toh K."/>
        </authorList>
    </citation>
    <scope>NUCLEOTIDE SEQUENCE [LARGE SCALE GENOMIC DNA]</scope>
</reference>
<dbReference type="Ensembl" id="ENSMODT00000026813.4">
    <property type="protein sequence ID" value="ENSMODP00000026344.3"/>
    <property type="gene ID" value="ENSMODG00000021068.4"/>
</dbReference>
<dbReference type="InterPro" id="IPR015373">
    <property type="entry name" value="Interferon/interleukin_rcp_dom"/>
</dbReference>
<evidence type="ECO:0000256" key="18">
    <source>
        <dbReference type="ARBA" id="ARBA00023180"/>
    </source>
</evidence>
<proteinExistence type="inferred from homology"/>
<dbReference type="OMA" id="QWDSPAF"/>
<dbReference type="GO" id="GO:0007596">
    <property type="term" value="P:blood coagulation"/>
    <property type="evidence" value="ECO:0007669"/>
    <property type="project" value="UniProtKB-KW"/>
</dbReference>
<dbReference type="OrthoDB" id="8724082at2759"/>
<evidence type="ECO:0000256" key="23">
    <source>
        <dbReference type="ARBA" id="ARBA00072112"/>
    </source>
</evidence>
<comment type="subunit">
    <text evidence="5">Interacts with HSPE; the interaction, inhibited by heparin, promotes the generation of activated factor X and activates coagulation in the presence of activated factor VII.</text>
</comment>
<evidence type="ECO:0000313" key="30">
    <source>
        <dbReference type="Ensembl" id="ENSMODP00000026344.3"/>
    </source>
</evidence>
<dbReference type="Pfam" id="PF09294">
    <property type="entry name" value="Interfer-bind"/>
    <property type="match status" value="1"/>
</dbReference>
<evidence type="ECO:0000256" key="27">
    <source>
        <dbReference type="SAM" id="Phobius"/>
    </source>
</evidence>
<evidence type="ECO:0000256" key="11">
    <source>
        <dbReference type="ARBA" id="ARBA00022989"/>
    </source>
</evidence>
<dbReference type="GO" id="GO:0140105">
    <property type="term" value="P:interleukin-10-mediated signaling pathway"/>
    <property type="evidence" value="ECO:0007669"/>
    <property type="project" value="Ensembl"/>
</dbReference>
<dbReference type="KEGG" id="mdo:100026691"/>
<sequence>MERSFQTWLYSSCLLISVLGILPKPRNVRMNSVNLKNILQWDPPAFYQGNVTYRAQYESYRSFEDVCTNIIITECNFSNISKYGESKMRVRTESVDEQSEWVNLTFCPLEDTIIGPPGIQVEPLAGSLHLYFSYPKIENEPNIWTLRDYYYSWTYRVIYWKNGTSHKFEKNAPYDSEVLTDLDPWTVYCIQAQGFITSKNKSGEWSQPICVQTTDNESPPYWITIIVLIVSMIVVLLTALGCFSLLWYFYRKAKCIFFPGYSFPQPLKEYLEQHPYRISFLSPVPSSESESFDKLSIIKLSENTEHDTTGPCNYSKEELQQSLLSGEKNS</sequence>
<evidence type="ECO:0000256" key="14">
    <source>
        <dbReference type="ARBA" id="ARBA00023136"/>
    </source>
</evidence>
<comment type="similarity">
    <text evidence="3">Belongs to the type II cytokine receptor family.</text>
</comment>
<dbReference type="InterPro" id="IPR050650">
    <property type="entry name" value="Type-II_Cytokine-TF_Rcpt"/>
</dbReference>
<dbReference type="Bgee" id="ENSMODG00000021068">
    <property type="expression patterns" value="Expressed in uterine wall and 20 other cell types or tissues"/>
</dbReference>
<dbReference type="eggNOG" id="ENOG502S2QA">
    <property type="taxonomic scope" value="Eukaryota"/>
</dbReference>
<keyword evidence="9 28" id="KW-0732">Signal</keyword>
<keyword evidence="13" id="KW-0051">Antiviral defense</keyword>
<evidence type="ECO:0000256" key="21">
    <source>
        <dbReference type="ARBA" id="ARBA00055173"/>
    </source>
</evidence>
<dbReference type="InterPro" id="IPR036116">
    <property type="entry name" value="FN3_sf"/>
</dbReference>
<evidence type="ECO:0000313" key="31">
    <source>
        <dbReference type="Proteomes" id="UP000002280"/>
    </source>
</evidence>
<dbReference type="HOGENOM" id="CLU_057526_1_0_1"/>
<dbReference type="FunFam" id="2.60.40.10:FF:001312">
    <property type="entry name" value="Interleukin 10 receptor subunit beta"/>
    <property type="match status" value="1"/>
</dbReference>
<evidence type="ECO:0000256" key="24">
    <source>
        <dbReference type="ARBA" id="ARBA00077161"/>
    </source>
</evidence>
<keyword evidence="16" id="KW-1015">Disulfide bond</keyword>
<dbReference type="InterPro" id="IPR003961">
    <property type="entry name" value="FN3_dom"/>
</dbReference>
<evidence type="ECO:0000256" key="22">
    <source>
        <dbReference type="ARBA" id="ARBA00061854"/>
    </source>
</evidence>
<evidence type="ECO:0000256" key="5">
    <source>
        <dbReference type="ARBA" id="ARBA00011184"/>
    </source>
</evidence>
<feature type="transmembrane region" description="Helical" evidence="27">
    <location>
        <begin position="221"/>
        <end position="250"/>
    </location>
</feature>
<evidence type="ECO:0000256" key="12">
    <source>
        <dbReference type="ARBA" id="ARBA00023084"/>
    </source>
</evidence>
<keyword evidence="19" id="KW-0449">Lipoprotein</keyword>
<keyword evidence="14 27" id="KW-0472">Membrane</keyword>
<evidence type="ECO:0000256" key="10">
    <source>
        <dbReference type="ARBA" id="ARBA00022737"/>
    </source>
</evidence>
<comment type="function">
    <text evidence="1">Initiates blood coagulation by forming a complex with circulating factor VII or VIIa. The [TF:VIIa] complex activates factors IX or X by specific limited proteolysis. TF plays a role in normal hemostasis by initiating the cell-surface assembly and propagation of the coagulation protease cascade.</text>
</comment>
<comment type="subunit">
    <text evidence="22">Heterodimer with IFNLR1.</text>
</comment>
<accession>F6V1X5</accession>
<gene>
    <name evidence="30" type="primary">IL10RB</name>
</gene>
<evidence type="ECO:0000256" key="9">
    <source>
        <dbReference type="ARBA" id="ARBA00022729"/>
    </source>
</evidence>
<dbReference type="Gene3D" id="2.60.40.10">
    <property type="entry name" value="Immunoglobulins"/>
    <property type="match status" value="2"/>
</dbReference>
<dbReference type="GO" id="GO:0046427">
    <property type="term" value="P:positive regulation of receptor signaling pathway via JAK-STAT"/>
    <property type="evidence" value="ECO:0007669"/>
    <property type="project" value="Ensembl"/>
</dbReference>
<evidence type="ECO:0000256" key="20">
    <source>
        <dbReference type="ARBA" id="ARBA00031171"/>
    </source>
</evidence>
<dbReference type="PRINTS" id="PR00346">
    <property type="entry name" value="TISSUEFACTOR"/>
</dbReference>
<dbReference type="GO" id="GO:0019221">
    <property type="term" value="P:cytokine-mediated signaling pathway"/>
    <property type="evidence" value="ECO:0000318"/>
    <property type="project" value="GO_Central"/>
</dbReference>
<dbReference type="AlphaFoldDB" id="F6V1X5"/>
<organism evidence="30 31">
    <name type="scientific">Monodelphis domestica</name>
    <name type="common">Gray short-tailed opossum</name>
    <dbReference type="NCBI Taxonomy" id="13616"/>
    <lineage>
        <taxon>Eukaryota</taxon>
        <taxon>Metazoa</taxon>
        <taxon>Chordata</taxon>
        <taxon>Craniata</taxon>
        <taxon>Vertebrata</taxon>
        <taxon>Euteleostomi</taxon>
        <taxon>Mammalia</taxon>
        <taxon>Metatheria</taxon>
        <taxon>Didelphimorphia</taxon>
        <taxon>Didelphidae</taxon>
        <taxon>Monodelphis</taxon>
    </lineage>
</organism>
<evidence type="ECO:0000259" key="29">
    <source>
        <dbReference type="PROSITE" id="PS50853"/>
    </source>
</evidence>
<dbReference type="InterPro" id="IPR013783">
    <property type="entry name" value="Ig-like_fold"/>
</dbReference>
<dbReference type="Pfam" id="PF01108">
    <property type="entry name" value="Tissue_fac"/>
    <property type="match status" value="1"/>
</dbReference>
<evidence type="ECO:0000256" key="7">
    <source>
        <dbReference type="ARBA" id="ARBA00022692"/>
    </source>
</evidence>
<evidence type="ECO:0000256" key="3">
    <source>
        <dbReference type="ARBA" id="ARBA00005399"/>
    </source>
</evidence>
<evidence type="ECO:0000256" key="16">
    <source>
        <dbReference type="ARBA" id="ARBA00023157"/>
    </source>
</evidence>
<reference evidence="30" key="3">
    <citation type="submission" date="2025-09" db="UniProtKB">
        <authorList>
            <consortium name="Ensembl"/>
        </authorList>
    </citation>
    <scope>IDENTIFICATION</scope>
</reference>
<evidence type="ECO:0000256" key="4">
    <source>
        <dbReference type="ARBA" id="ARBA00009197"/>
    </source>
</evidence>